<evidence type="ECO:0000256" key="7">
    <source>
        <dbReference type="ARBA" id="ARBA00023125"/>
    </source>
</evidence>
<dbReference type="Gene3D" id="1.10.10.1330">
    <property type="entry name" value="RNA polymerase sigma-54 factor, core-binding domain"/>
    <property type="match status" value="1"/>
</dbReference>
<evidence type="ECO:0000256" key="6">
    <source>
        <dbReference type="ARBA" id="ARBA00023082"/>
    </source>
</evidence>
<dbReference type="InterPro" id="IPR007046">
    <property type="entry name" value="RNA_pol_sigma_54_core-bd"/>
</dbReference>
<organism evidence="11 12">
    <name type="scientific">Pseudothermotoga hypogea DSM 11164 = NBRC 106472</name>
    <dbReference type="NCBI Taxonomy" id="1123384"/>
    <lineage>
        <taxon>Bacteria</taxon>
        <taxon>Thermotogati</taxon>
        <taxon>Thermotogota</taxon>
        <taxon>Thermotogae</taxon>
        <taxon>Thermotogales</taxon>
        <taxon>Thermotogaceae</taxon>
        <taxon>Pseudothermotoga</taxon>
    </lineage>
</organism>
<accession>A0A0X1KS24</accession>
<dbReference type="PROSITE" id="PS00718">
    <property type="entry name" value="SIGMA54_2"/>
    <property type="match status" value="1"/>
</dbReference>
<proteinExistence type="inferred from homology"/>
<dbReference type="GO" id="GO:0003677">
    <property type="term" value="F:DNA binding"/>
    <property type="evidence" value="ECO:0007669"/>
    <property type="project" value="UniProtKB-KW"/>
</dbReference>
<dbReference type="PROSITE" id="PS50044">
    <property type="entry name" value="SIGMA54_3"/>
    <property type="match status" value="1"/>
</dbReference>
<evidence type="ECO:0000256" key="2">
    <source>
        <dbReference type="ARBA" id="ARBA00022478"/>
    </source>
</evidence>
<dbReference type="PaxDb" id="1123384-AJ81_07935"/>
<keyword evidence="7" id="KW-0238">DNA-binding</keyword>
<evidence type="ECO:0000256" key="8">
    <source>
        <dbReference type="ARBA" id="ARBA00023163"/>
    </source>
</evidence>
<name>A0A0X1KS24_9THEM</name>
<keyword evidence="5" id="KW-0805">Transcription regulation</keyword>
<dbReference type="KEGG" id="phy:AJ81_07935"/>
<gene>
    <name evidence="11" type="ORF">AJ81_07935</name>
</gene>
<keyword evidence="2" id="KW-0240">DNA-directed RNA polymerase</keyword>
<dbReference type="PANTHER" id="PTHR32248">
    <property type="entry name" value="RNA POLYMERASE SIGMA-54 FACTOR"/>
    <property type="match status" value="1"/>
</dbReference>
<evidence type="ECO:0008006" key="13">
    <source>
        <dbReference type="Google" id="ProtNLM"/>
    </source>
</evidence>
<dbReference type="GO" id="GO:0000428">
    <property type="term" value="C:DNA-directed RNA polymerase complex"/>
    <property type="evidence" value="ECO:0007669"/>
    <property type="project" value="UniProtKB-KW"/>
</dbReference>
<sequence length="323" mass="37134">MGARTMRLRLDLSREFSNREIFFKFVELPTGELLEFLKDSFPHVSLDAEDEETGLSGTSRLRSGEKSLQEELMELIVLLRLDEEEEHIAEYIIYNLDDSGKLLVEKREICEKFSITQEKLENLIEAIKSVGPEGLFEGCVSGFGESASYVRPDLVIRDDLSVQVREIAIYFGGFNKKIEKIFLYLNELLQRRKEILLSLGNMIVRKNVNFLLGKSSYPNKIKLIDAAEELELHVSTVSRAVSAKYVKTPVGTFPMRVFFGRNVEVKFLLPLLCELLRNNPNSTDEELRRSLKEHGIELSRRTVNKYRNIIGGIIHEERSVSER</sequence>
<evidence type="ECO:0000256" key="5">
    <source>
        <dbReference type="ARBA" id="ARBA00023015"/>
    </source>
</evidence>
<comment type="similarity">
    <text evidence="1">Belongs to the sigma-54 factor family.</text>
</comment>
<dbReference type="Proteomes" id="UP000077469">
    <property type="component" value="Chromosome"/>
</dbReference>
<dbReference type="STRING" id="1123384.AJ81_07935"/>
<feature type="domain" description="RNA polymerase sigma factor 54 DNA-binding" evidence="9">
    <location>
        <begin position="184"/>
        <end position="310"/>
    </location>
</feature>
<dbReference type="InterPro" id="IPR038709">
    <property type="entry name" value="RpoN_core-bd_sf"/>
</dbReference>
<dbReference type="Gene3D" id="1.10.10.60">
    <property type="entry name" value="Homeodomain-like"/>
    <property type="match status" value="1"/>
</dbReference>
<evidence type="ECO:0000259" key="10">
    <source>
        <dbReference type="Pfam" id="PF04963"/>
    </source>
</evidence>
<keyword evidence="6" id="KW-0731">Sigma factor</keyword>
<evidence type="ECO:0000256" key="1">
    <source>
        <dbReference type="ARBA" id="ARBA00008798"/>
    </source>
</evidence>
<keyword evidence="12" id="KW-1185">Reference proteome</keyword>
<evidence type="ECO:0000256" key="4">
    <source>
        <dbReference type="ARBA" id="ARBA00022695"/>
    </source>
</evidence>
<dbReference type="InterPro" id="IPR007634">
    <property type="entry name" value="RNA_pol_sigma_54_DNA-bd"/>
</dbReference>
<keyword evidence="8" id="KW-0804">Transcription</keyword>
<dbReference type="GO" id="GO:0001216">
    <property type="term" value="F:DNA-binding transcription activator activity"/>
    <property type="evidence" value="ECO:0007669"/>
    <property type="project" value="InterPro"/>
</dbReference>
<dbReference type="EMBL" id="CP007141">
    <property type="protein sequence ID" value="AJC74115.1"/>
    <property type="molecule type" value="Genomic_DNA"/>
</dbReference>
<dbReference type="Pfam" id="PF04552">
    <property type="entry name" value="Sigma54_DBD"/>
    <property type="match status" value="1"/>
</dbReference>
<feature type="domain" description="RNA polymerase sigma factor 54 core-binding" evidence="10">
    <location>
        <begin position="62"/>
        <end position="135"/>
    </location>
</feature>
<evidence type="ECO:0000259" key="9">
    <source>
        <dbReference type="Pfam" id="PF04552"/>
    </source>
</evidence>
<dbReference type="GO" id="GO:0016779">
    <property type="term" value="F:nucleotidyltransferase activity"/>
    <property type="evidence" value="ECO:0007669"/>
    <property type="project" value="UniProtKB-KW"/>
</dbReference>
<dbReference type="InterPro" id="IPR000394">
    <property type="entry name" value="RNA_pol_sigma_54"/>
</dbReference>
<keyword evidence="4" id="KW-0548">Nucleotidyltransferase</keyword>
<dbReference type="GO" id="GO:0006352">
    <property type="term" value="P:DNA-templated transcription initiation"/>
    <property type="evidence" value="ECO:0007669"/>
    <property type="project" value="InterPro"/>
</dbReference>
<protein>
    <recommendedName>
        <fullName evidence="13">RNA polymerase subunit sigma-54</fullName>
    </recommendedName>
</protein>
<evidence type="ECO:0000256" key="3">
    <source>
        <dbReference type="ARBA" id="ARBA00022679"/>
    </source>
</evidence>
<reference evidence="11 12" key="1">
    <citation type="submission" date="2014-01" db="EMBL/GenBank/DDBJ databases">
        <title>Genome sequencing of Thermotog hypogea.</title>
        <authorList>
            <person name="Zhang X."/>
            <person name="Alvare G."/>
            <person name="Fristensky B."/>
            <person name="Chen L."/>
            <person name="Suen T."/>
            <person name="Chen Q."/>
            <person name="Ma K."/>
        </authorList>
    </citation>
    <scope>NUCLEOTIDE SEQUENCE [LARGE SCALE GENOMIC DNA]</scope>
    <source>
        <strain evidence="11 12">DSM 11164</strain>
    </source>
</reference>
<dbReference type="AlphaFoldDB" id="A0A0X1KS24"/>
<dbReference type="PANTHER" id="PTHR32248:SF4">
    <property type="entry name" value="RNA POLYMERASE SIGMA-54 FACTOR"/>
    <property type="match status" value="1"/>
</dbReference>
<dbReference type="Pfam" id="PF04963">
    <property type="entry name" value="Sigma54_CBD"/>
    <property type="match status" value="1"/>
</dbReference>
<keyword evidence="3" id="KW-0808">Transferase</keyword>
<dbReference type="GO" id="GO:0016987">
    <property type="term" value="F:sigma factor activity"/>
    <property type="evidence" value="ECO:0007669"/>
    <property type="project" value="UniProtKB-KW"/>
</dbReference>
<evidence type="ECO:0000313" key="12">
    <source>
        <dbReference type="Proteomes" id="UP000077469"/>
    </source>
</evidence>
<evidence type="ECO:0000313" key="11">
    <source>
        <dbReference type="EMBL" id="AJC74115.1"/>
    </source>
</evidence>
<dbReference type="PATRIC" id="fig|1123384.7.peg.1591"/>